<keyword evidence="2" id="KW-1185">Reference proteome</keyword>
<accession>A0AAD7AIG8</accession>
<evidence type="ECO:0000313" key="1">
    <source>
        <dbReference type="EMBL" id="KAJ7359304.1"/>
    </source>
</evidence>
<comment type="caution">
    <text evidence="1">The sequence shown here is derived from an EMBL/GenBank/DDBJ whole genome shotgun (WGS) entry which is preliminary data.</text>
</comment>
<protein>
    <recommendedName>
        <fullName evidence="3">F-box domain-containing protein</fullName>
    </recommendedName>
</protein>
<evidence type="ECO:0000313" key="2">
    <source>
        <dbReference type="Proteomes" id="UP001218218"/>
    </source>
</evidence>
<dbReference type="AlphaFoldDB" id="A0AAD7AIG8"/>
<name>A0AAD7AIG8_9AGAR</name>
<dbReference type="Proteomes" id="UP001218218">
    <property type="component" value="Unassembled WGS sequence"/>
</dbReference>
<proteinExistence type="predicted"/>
<gene>
    <name evidence="1" type="ORF">DFH08DRAFT_685584</name>
</gene>
<sequence length="151" mass="17106">QRDQIQTHIDSHKALISHPRRLPVDILREIFVACLPANRNAVMSAQEAPLLLGRICSAWRTITLSTPRLWASLHIPLDHILDNEARKLAATEWVQRSGVCPILLAVFSERSWKSWGCSKGLFEEFGLLKSLADFSTRRQHLKLLNLPGIPN</sequence>
<organism evidence="1 2">
    <name type="scientific">Mycena albidolilacea</name>
    <dbReference type="NCBI Taxonomy" id="1033008"/>
    <lineage>
        <taxon>Eukaryota</taxon>
        <taxon>Fungi</taxon>
        <taxon>Dikarya</taxon>
        <taxon>Basidiomycota</taxon>
        <taxon>Agaricomycotina</taxon>
        <taxon>Agaricomycetes</taxon>
        <taxon>Agaricomycetidae</taxon>
        <taxon>Agaricales</taxon>
        <taxon>Marasmiineae</taxon>
        <taxon>Mycenaceae</taxon>
        <taxon>Mycena</taxon>
    </lineage>
</organism>
<feature type="non-terminal residue" evidence="1">
    <location>
        <position position="1"/>
    </location>
</feature>
<evidence type="ECO:0008006" key="3">
    <source>
        <dbReference type="Google" id="ProtNLM"/>
    </source>
</evidence>
<reference evidence="1" key="1">
    <citation type="submission" date="2023-03" db="EMBL/GenBank/DDBJ databases">
        <title>Massive genome expansion in bonnet fungi (Mycena s.s.) driven by repeated elements and novel gene families across ecological guilds.</title>
        <authorList>
            <consortium name="Lawrence Berkeley National Laboratory"/>
            <person name="Harder C.B."/>
            <person name="Miyauchi S."/>
            <person name="Viragh M."/>
            <person name="Kuo A."/>
            <person name="Thoen E."/>
            <person name="Andreopoulos B."/>
            <person name="Lu D."/>
            <person name="Skrede I."/>
            <person name="Drula E."/>
            <person name="Henrissat B."/>
            <person name="Morin E."/>
            <person name="Kohler A."/>
            <person name="Barry K."/>
            <person name="LaButti K."/>
            <person name="Morin E."/>
            <person name="Salamov A."/>
            <person name="Lipzen A."/>
            <person name="Mereny Z."/>
            <person name="Hegedus B."/>
            <person name="Baldrian P."/>
            <person name="Stursova M."/>
            <person name="Weitz H."/>
            <person name="Taylor A."/>
            <person name="Grigoriev I.V."/>
            <person name="Nagy L.G."/>
            <person name="Martin F."/>
            <person name="Kauserud H."/>
        </authorList>
    </citation>
    <scope>NUCLEOTIDE SEQUENCE</scope>
    <source>
        <strain evidence="1">CBHHK002</strain>
    </source>
</reference>
<dbReference type="EMBL" id="JARIHO010000006">
    <property type="protein sequence ID" value="KAJ7359304.1"/>
    <property type="molecule type" value="Genomic_DNA"/>
</dbReference>